<evidence type="ECO:0000256" key="1">
    <source>
        <dbReference type="ARBA" id="ARBA00004141"/>
    </source>
</evidence>
<organism evidence="8 9">
    <name type="scientific">Prorocentrum cordatum</name>
    <dbReference type="NCBI Taxonomy" id="2364126"/>
    <lineage>
        <taxon>Eukaryota</taxon>
        <taxon>Sar</taxon>
        <taxon>Alveolata</taxon>
        <taxon>Dinophyceae</taxon>
        <taxon>Prorocentrales</taxon>
        <taxon>Prorocentraceae</taxon>
        <taxon>Prorocentrum</taxon>
    </lineage>
</organism>
<sequence length="476" mass="52686">MAHGATPLSEDPQHEDAAEGAVAALGSHLDLLAQLVQHAALGGGLQVLAAPLRASSAQLSRGLENRREPCGEPASDISLNLGAASRGSENSCAPCTAPERKRPDSLEIAASMKSELESPSKPSEGTSKSPSEGTAPKVPKWAEDQLVLRELRSKSRTTNLADLEADNTLVENASPVFRYLRGIVGNARYERHGGGFWAAVVTVNTLTMILEEESAGIEFGHRLGIYEKYGSIEYMDEWWPNAGETFFAIDCVLSVMFTIELILTFTYDIWNARLGAGAHFRQPFWTNPWDWLDFAIVVVSNLSLVAGLGDGPVSKARFFRVFRLVRLLRLVRLVRKINSLDPLHLMTTAIQGCLGALMFSTLLLLLIQSMFAMMMAQVMRYGWLSEGSSTLSEAVQLQLAGEFRYFGTYTRSMVTMFELMLANWPEICRFLMEEVHEIFGYFVVGYKLSIGFAVVGVINGVLYKHSRWHRMTSSSW</sequence>
<name>A0ABN9XAD3_9DINO</name>
<dbReference type="Gene3D" id="1.10.287.70">
    <property type="match status" value="1"/>
</dbReference>
<proteinExistence type="predicted"/>
<dbReference type="InterPro" id="IPR005821">
    <property type="entry name" value="Ion_trans_dom"/>
</dbReference>
<dbReference type="EMBL" id="CAUYUJ010020193">
    <property type="protein sequence ID" value="CAK0896479.1"/>
    <property type="molecule type" value="Genomic_DNA"/>
</dbReference>
<dbReference type="Gene3D" id="1.20.120.350">
    <property type="entry name" value="Voltage-gated potassium channels. Chain C"/>
    <property type="match status" value="1"/>
</dbReference>
<keyword evidence="2 6" id="KW-0812">Transmembrane</keyword>
<feature type="region of interest" description="Disordered" evidence="5">
    <location>
        <begin position="63"/>
        <end position="140"/>
    </location>
</feature>
<keyword evidence="3 6" id="KW-1133">Transmembrane helix</keyword>
<dbReference type="InterPro" id="IPR027359">
    <property type="entry name" value="Volt_channel_dom_sf"/>
</dbReference>
<comment type="caution">
    <text evidence="8">The sequence shown here is derived from an EMBL/GenBank/DDBJ whole genome shotgun (WGS) entry which is preliminary data.</text>
</comment>
<dbReference type="SUPFAM" id="SSF81324">
    <property type="entry name" value="Voltage-gated potassium channels"/>
    <property type="match status" value="1"/>
</dbReference>
<evidence type="ECO:0000256" key="6">
    <source>
        <dbReference type="SAM" id="Phobius"/>
    </source>
</evidence>
<evidence type="ECO:0000256" key="3">
    <source>
        <dbReference type="ARBA" id="ARBA00022989"/>
    </source>
</evidence>
<comment type="subcellular location">
    <subcellularLocation>
        <location evidence="1">Membrane</location>
        <topology evidence="1">Multi-pass membrane protein</topology>
    </subcellularLocation>
</comment>
<evidence type="ECO:0000256" key="5">
    <source>
        <dbReference type="SAM" id="MobiDB-lite"/>
    </source>
</evidence>
<keyword evidence="4 6" id="KW-0472">Membrane</keyword>
<feature type="transmembrane region" description="Helical" evidence="6">
    <location>
        <begin position="349"/>
        <end position="371"/>
    </location>
</feature>
<gene>
    <name evidence="8" type="ORF">PCOR1329_LOCUS74937</name>
</gene>
<feature type="transmembrane region" description="Helical" evidence="6">
    <location>
        <begin position="438"/>
        <end position="463"/>
    </location>
</feature>
<accession>A0ABN9XAD3</accession>
<evidence type="ECO:0000256" key="2">
    <source>
        <dbReference type="ARBA" id="ARBA00022692"/>
    </source>
</evidence>
<reference evidence="8" key="1">
    <citation type="submission" date="2023-10" db="EMBL/GenBank/DDBJ databases">
        <authorList>
            <person name="Chen Y."/>
            <person name="Shah S."/>
            <person name="Dougan E. K."/>
            <person name="Thang M."/>
            <person name="Chan C."/>
        </authorList>
    </citation>
    <scope>NUCLEOTIDE SEQUENCE [LARGE SCALE GENOMIC DNA]</scope>
</reference>
<evidence type="ECO:0000313" key="8">
    <source>
        <dbReference type="EMBL" id="CAK0896479.1"/>
    </source>
</evidence>
<dbReference type="Pfam" id="PF00520">
    <property type="entry name" value="Ion_trans"/>
    <property type="match status" value="1"/>
</dbReference>
<evidence type="ECO:0000256" key="4">
    <source>
        <dbReference type="ARBA" id="ARBA00023136"/>
    </source>
</evidence>
<feature type="compositionally biased region" description="Low complexity" evidence="5">
    <location>
        <begin position="111"/>
        <end position="124"/>
    </location>
</feature>
<dbReference type="Proteomes" id="UP001189429">
    <property type="component" value="Unassembled WGS sequence"/>
</dbReference>
<keyword evidence="9" id="KW-1185">Reference proteome</keyword>
<protein>
    <recommendedName>
        <fullName evidence="7">Ion transport domain-containing protein</fullName>
    </recommendedName>
</protein>
<feature type="domain" description="Ion transport" evidence="7">
    <location>
        <begin position="201"/>
        <end position="457"/>
    </location>
</feature>
<evidence type="ECO:0000259" key="7">
    <source>
        <dbReference type="Pfam" id="PF00520"/>
    </source>
</evidence>
<evidence type="ECO:0000313" key="9">
    <source>
        <dbReference type="Proteomes" id="UP001189429"/>
    </source>
</evidence>